<evidence type="ECO:0000313" key="15">
    <source>
        <dbReference type="Proteomes" id="UP000184212"/>
    </source>
</evidence>
<evidence type="ECO:0000256" key="7">
    <source>
        <dbReference type="ARBA" id="ARBA00022989"/>
    </source>
</evidence>
<feature type="transmembrane region" description="Helical" evidence="11">
    <location>
        <begin position="217"/>
        <end position="239"/>
    </location>
</feature>
<name>A0A1M5KNW1_9BACT</name>
<evidence type="ECO:0000256" key="8">
    <source>
        <dbReference type="ARBA" id="ARBA00023136"/>
    </source>
</evidence>
<evidence type="ECO:0000313" key="14">
    <source>
        <dbReference type="EMBL" id="SHG54522.1"/>
    </source>
</evidence>
<evidence type="ECO:0000256" key="5">
    <source>
        <dbReference type="ARBA" id="ARBA00022618"/>
    </source>
</evidence>
<dbReference type="InterPro" id="IPR040690">
    <property type="entry name" value="FtsX_ECD"/>
</dbReference>
<sequence>MEKTKHKKKLGGYPAVGVVISITLALLVTGVFGILVMYSQELEDQIRQNIRMQVYLKSNLTETQRLQIENKLLSQSYVDKAHGRGVEYVSKDEAAKKFIAETGEDFVKFIGENPLRDAYLVSIDRNYHSLTEMEKIKSDIKKMNGVFQVFYVEALIDSVNSNVTKIGLILIGLIAVLLVTVVLLINNTLRIALFSQRFLIRSMQLVGAKKWFILRPFLVRAAGYGMLSGLIAAALLWSLSNYAQSKIADLSILHSQNSFLTLLGFLLVLGMIVAVCSTFFSIRRYLRMSLDQLY</sequence>
<keyword evidence="4 10" id="KW-1003">Cell membrane</keyword>
<dbReference type="Gene3D" id="3.30.70.3040">
    <property type="match status" value="1"/>
</dbReference>
<dbReference type="Proteomes" id="UP000184212">
    <property type="component" value="Unassembled WGS sequence"/>
</dbReference>
<dbReference type="PANTHER" id="PTHR47755:SF1">
    <property type="entry name" value="CELL DIVISION PROTEIN FTSX"/>
    <property type="match status" value="1"/>
</dbReference>
<evidence type="ECO:0000256" key="11">
    <source>
        <dbReference type="SAM" id="Phobius"/>
    </source>
</evidence>
<dbReference type="RefSeq" id="WP_073131188.1">
    <property type="nucleotide sequence ID" value="NZ_FQWQ01000001.1"/>
</dbReference>
<evidence type="ECO:0000256" key="6">
    <source>
        <dbReference type="ARBA" id="ARBA00022692"/>
    </source>
</evidence>
<evidence type="ECO:0000259" key="12">
    <source>
        <dbReference type="Pfam" id="PF02687"/>
    </source>
</evidence>
<dbReference type="AlphaFoldDB" id="A0A1M5KNW1"/>
<dbReference type="STRING" id="947013.SAMN04488109_0757"/>
<gene>
    <name evidence="14" type="ORF">SAMN04488109_0757</name>
</gene>
<evidence type="ECO:0000256" key="2">
    <source>
        <dbReference type="ARBA" id="ARBA00007379"/>
    </source>
</evidence>
<feature type="transmembrane region" description="Helical" evidence="11">
    <location>
        <begin position="259"/>
        <end position="282"/>
    </location>
</feature>
<keyword evidence="7 11" id="KW-1133">Transmembrane helix</keyword>
<dbReference type="InterPro" id="IPR004513">
    <property type="entry name" value="FtsX"/>
</dbReference>
<proteinExistence type="inferred from homology"/>
<feature type="transmembrane region" description="Helical" evidence="11">
    <location>
        <begin position="166"/>
        <end position="193"/>
    </location>
</feature>
<reference evidence="14 15" key="1">
    <citation type="submission" date="2016-11" db="EMBL/GenBank/DDBJ databases">
        <authorList>
            <person name="Jaros S."/>
            <person name="Januszkiewicz K."/>
            <person name="Wedrychowicz H."/>
        </authorList>
    </citation>
    <scope>NUCLEOTIDE SEQUENCE [LARGE SCALE GENOMIC DNA]</scope>
    <source>
        <strain evidence="14 15">DSM 24574</strain>
    </source>
</reference>
<keyword evidence="9 10" id="KW-0131">Cell cycle</keyword>
<evidence type="ECO:0000256" key="3">
    <source>
        <dbReference type="ARBA" id="ARBA00021907"/>
    </source>
</evidence>
<dbReference type="EMBL" id="FQWQ01000001">
    <property type="protein sequence ID" value="SHG54522.1"/>
    <property type="molecule type" value="Genomic_DNA"/>
</dbReference>
<keyword evidence="6 11" id="KW-0812">Transmembrane</keyword>
<evidence type="ECO:0000256" key="9">
    <source>
        <dbReference type="ARBA" id="ARBA00023306"/>
    </source>
</evidence>
<dbReference type="InterPro" id="IPR003838">
    <property type="entry name" value="ABC3_permease_C"/>
</dbReference>
<dbReference type="Pfam" id="PF18075">
    <property type="entry name" value="FtsX_ECD"/>
    <property type="match status" value="1"/>
</dbReference>
<keyword evidence="15" id="KW-1185">Reference proteome</keyword>
<keyword evidence="8 10" id="KW-0472">Membrane</keyword>
<dbReference type="Pfam" id="PF02687">
    <property type="entry name" value="FtsX"/>
    <property type="match status" value="1"/>
</dbReference>
<dbReference type="OrthoDB" id="9813411at2"/>
<dbReference type="PANTHER" id="PTHR47755">
    <property type="entry name" value="CELL DIVISION PROTEIN FTSX"/>
    <property type="match status" value="1"/>
</dbReference>
<evidence type="ECO:0000256" key="10">
    <source>
        <dbReference type="PIRNR" id="PIRNR003097"/>
    </source>
</evidence>
<comment type="similarity">
    <text evidence="2 10">Belongs to the ABC-4 integral membrane protein family. FtsX subfamily.</text>
</comment>
<comment type="subcellular location">
    <subcellularLocation>
        <location evidence="1">Cell membrane</location>
        <topology evidence="1">Multi-pass membrane protein</topology>
    </subcellularLocation>
</comment>
<organism evidence="14 15">
    <name type="scientific">Chryseolinea serpens</name>
    <dbReference type="NCBI Taxonomy" id="947013"/>
    <lineage>
        <taxon>Bacteria</taxon>
        <taxon>Pseudomonadati</taxon>
        <taxon>Bacteroidota</taxon>
        <taxon>Cytophagia</taxon>
        <taxon>Cytophagales</taxon>
        <taxon>Fulvivirgaceae</taxon>
        <taxon>Chryseolinea</taxon>
    </lineage>
</organism>
<dbReference type="GO" id="GO:0005886">
    <property type="term" value="C:plasma membrane"/>
    <property type="evidence" value="ECO:0007669"/>
    <property type="project" value="UniProtKB-SubCell"/>
</dbReference>
<protein>
    <recommendedName>
        <fullName evidence="3 10">Cell division protein FtsX</fullName>
    </recommendedName>
</protein>
<evidence type="ECO:0000259" key="13">
    <source>
        <dbReference type="Pfam" id="PF18075"/>
    </source>
</evidence>
<keyword evidence="5 10" id="KW-0132">Cell division</keyword>
<dbReference type="PIRSF" id="PIRSF003097">
    <property type="entry name" value="FtsX"/>
    <property type="match status" value="1"/>
</dbReference>
<evidence type="ECO:0000256" key="1">
    <source>
        <dbReference type="ARBA" id="ARBA00004651"/>
    </source>
</evidence>
<dbReference type="GO" id="GO:0051301">
    <property type="term" value="P:cell division"/>
    <property type="evidence" value="ECO:0007669"/>
    <property type="project" value="UniProtKB-KW"/>
</dbReference>
<evidence type="ECO:0000256" key="4">
    <source>
        <dbReference type="ARBA" id="ARBA00022475"/>
    </source>
</evidence>
<feature type="transmembrane region" description="Helical" evidence="11">
    <location>
        <begin position="12"/>
        <end position="38"/>
    </location>
</feature>
<feature type="domain" description="FtsX extracellular" evidence="13">
    <location>
        <begin position="51"/>
        <end position="149"/>
    </location>
</feature>
<feature type="domain" description="ABC3 transporter permease C-terminal" evidence="12">
    <location>
        <begin position="173"/>
        <end position="288"/>
    </location>
</feature>
<accession>A0A1M5KNW1</accession>